<protein>
    <recommendedName>
        <fullName evidence="4">PABS domain-containing protein</fullName>
    </recommendedName>
</protein>
<dbReference type="InterPro" id="IPR029063">
    <property type="entry name" value="SAM-dependent_MTases_sf"/>
</dbReference>
<dbReference type="Gene3D" id="1.10.246.140">
    <property type="match status" value="1"/>
</dbReference>
<proteinExistence type="predicted"/>
<accession>A0AA39LRJ7</accession>
<name>A0AA39LRJ7_9BILA</name>
<evidence type="ECO:0000256" key="1">
    <source>
        <dbReference type="SAM" id="MobiDB-lite"/>
    </source>
</evidence>
<dbReference type="Gene3D" id="3.40.50.150">
    <property type="entry name" value="Vaccinia Virus protein VP39"/>
    <property type="match status" value="1"/>
</dbReference>
<dbReference type="InterPro" id="IPR018783">
    <property type="entry name" value="TF_ENY2"/>
</dbReference>
<feature type="region of interest" description="Disordered" evidence="1">
    <location>
        <begin position="1"/>
        <end position="33"/>
    </location>
</feature>
<comment type="caution">
    <text evidence="2">The sequence shown here is derived from an EMBL/GenBank/DDBJ whole genome shotgun (WGS) entry which is preliminary data.</text>
</comment>
<dbReference type="EMBL" id="JAUCMV010000004">
    <property type="protein sequence ID" value="KAK0407042.1"/>
    <property type="molecule type" value="Genomic_DNA"/>
</dbReference>
<dbReference type="SUPFAM" id="SSF53335">
    <property type="entry name" value="S-adenosyl-L-methionine-dependent methyltransferases"/>
    <property type="match status" value="1"/>
</dbReference>
<dbReference type="GO" id="GO:0003713">
    <property type="term" value="F:transcription coactivator activity"/>
    <property type="evidence" value="ECO:0007669"/>
    <property type="project" value="InterPro"/>
</dbReference>
<evidence type="ECO:0000313" key="2">
    <source>
        <dbReference type="EMBL" id="KAK0407042.1"/>
    </source>
</evidence>
<gene>
    <name evidence="2" type="ORF">QR680_018966</name>
</gene>
<dbReference type="AlphaFoldDB" id="A0AA39LRJ7"/>
<dbReference type="InterPro" id="IPR038212">
    <property type="entry name" value="TF_EnY2_sf"/>
</dbReference>
<feature type="compositionally biased region" description="Low complexity" evidence="1">
    <location>
        <begin position="12"/>
        <end position="26"/>
    </location>
</feature>
<dbReference type="GO" id="GO:0000124">
    <property type="term" value="C:SAGA complex"/>
    <property type="evidence" value="ECO:0007669"/>
    <property type="project" value="InterPro"/>
</dbReference>
<dbReference type="GO" id="GO:0005643">
    <property type="term" value="C:nuclear pore"/>
    <property type="evidence" value="ECO:0007669"/>
    <property type="project" value="InterPro"/>
</dbReference>
<evidence type="ECO:0000313" key="3">
    <source>
        <dbReference type="Proteomes" id="UP001175271"/>
    </source>
</evidence>
<keyword evidence="3" id="KW-1185">Reference proteome</keyword>
<dbReference type="Pfam" id="PF10163">
    <property type="entry name" value="EnY2"/>
    <property type="match status" value="1"/>
</dbReference>
<dbReference type="Proteomes" id="UP001175271">
    <property type="component" value="Unassembled WGS sequence"/>
</dbReference>
<reference evidence="2" key="1">
    <citation type="submission" date="2023-06" db="EMBL/GenBank/DDBJ databases">
        <title>Genomic analysis of the entomopathogenic nematode Steinernema hermaphroditum.</title>
        <authorList>
            <person name="Schwarz E.M."/>
            <person name="Heppert J.K."/>
            <person name="Baniya A."/>
            <person name="Schwartz H.T."/>
            <person name="Tan C.-H."/>
            <person name="Antoshechkin I."/>
            <person name="Sternberg P.W."/>
            <person name="Goodrich-Blair H."/>
            <person name="Dillman A.R."/>
        </authorList>
    </citation>
    <scope>NUCLEOTIDE SEQUENCE</scope>
    <source>
        <strain evidence="2">PS9179</strain>
        <tissue evidence="2">Whole animal</tissue>
    </source>
</reference>
<dbReference type="GO" id="GO:0006406">
    <property type="term" value="P:mRNA export from nucleus"/>
    <property type="evidence" value="ECO:0007669"/>
    <property type="project" value="InterPro"/>
</dbReference>
<evidence type="ECO:0008006" key="4">
    <source>
        <dbReference type="Google" id="ProtNLM"/>
    </source>
</evidence>
<sequence>MNPPGPPGGQNKPSSSSRSKAAPQKPLTEAEKRQMRKAYLNKVAGPMPYTFPPLSSHEITQMPLYSYVESEFESSNTRQAFKDALNEMLKKTDWKKTVSAKSAEYMEQHPEWTIEEIIGASVEDSRRAVPKEVAIELYRMCAEFCRKTLQERYLGREEPCIATYCMKFTDLLDRFPQFYVKYMTSSESKTLVSPQRTRIERVDRICAESGGGCYVVSDFVDSKTNEAWRAIHSEKATNSSQMESHFSRAALIVQNDTTSSKDWSVDHTTILAQYIAVMAALPFATGSLLKAKPTILSIGLGGGVLDMFLHTARPKFEVTVVESDPTIIDIAHKWFGVEETTNRKTVNDSGIDFLSNTVKNDRYRIPPWTPDSFRSGRQYDVVFVDACDLSSDNVTCPSAPFLDRANIADISDSLPTSGDVVVNVVARSDLTEKLYDRNLLRDDITNRWNEVANEFGLKESLKTVNITVVLKDSVQW</sequence>
<organism evidence="2 3">
    <name type="scientific">Steinernema hermaphroditum</name>
    <dbReference type="NCBI Taxonomy" id="289476"/>
    <lineage>
        <taxon>Eukaryota</taxon>
        <taxon>Metazoa</taxon>
        <taxon>Ecdysozoa</taxon>
        <taxon>Nematoda</taxon>
        <taxon>Chromadorea</taxon>
        <taxon>Rhabditida</taxon>
        <taxon>Tylenchina</taxon>
        <taxon>Panagrolaimomorpha</taxon>
        <taxon>Strongyloidoidea</taxon>
        <taxon>Steinernematidae</taxon>
        <taxon>Steinernema</taxon>
    </lineage>
</organism>